<keyword evidence="8 9" id="KW-0472">Membrane</keyword>
<feature type="transmembrane region" description="Helical" evidence="10">
    <location>
        <begin position="148"/>
        <end position="170"/>
    </location>
</feature>
<feature type="transmembrane region" description="Helical" evidence="10">
    <location>
        <begin position="45"/>
        <end position="67"/>
    </location>
</feature>
<evidence type="ECO:0000256" key="3">
    <source>
        <dbReference type="ARBA" id="ARBA00022448"/>
    </source>
</evidence>
<keyword evidence="7 9" id="KW-1133">Transmembrane helix</keyword>
<dbReference type="Gene3D" id="1.20.1530.20">
    <property type="match status" value="1"/>
</dbReference>
<dbReference type="GO" id="GO:0015105">
    <property type="term" value="F:arsenite transmembrane transporter activity"/>
    <property type="evidence" value="ECO:0007669"/>
    <property type="project" value="TreeGrafter"/>
</dbReference>
<comment type="subcellular location">
    <subcellularLocation>
        <location evidence="1 9">Cell membrane</location>
        <topology evidence="1 9">Multi-pass membrane protein</topology>
    </subcellularLocation>
</comment>
<dbReference type="InterPro" id="IPR002657">
    <property type="entry name" value="BilAc:Na_symport/Acr3"/>
</dbReference>
<keyword evidence="3 9" id="KW-0813">Transport</keyword>
<dbReference type="PANTHER" id="PTHR43057">
    <property type="entry name" value="ARSENITE EFFLUX TRANSPORTER"/>
    <property type="match status" value="1"/>
</dbReference>
<dbReference type="GO" id="GO:0015104">
    <property type="term" value="F:antimonite transmembrane transporter activity"/>
    <property type="evidence" value="ECO:0007669"/>
    <property type="project" value="TreeGrafter"/>
</dbReference>
<evidence type="ECO:0000313" key="11">
    <source>
        <dbReference type="EMBL" id="SHM45481.1"/>
    </source>
</evidence>
<evidence type="ECO:0000256" key="6">
    <source>
        <dbReference type="ARBA" id="ARBA00022849"/>
    </source>
</evidence>
<feature type="transmembrane region" description="Helical" evidence="10">
    <location>
        <begin position="323"/>
        <end position="346"/>
    </location>
</feature>
<organism evidence="11 12">
    <name type="scientific">Chitinophaga jiangningensis</name>
    <dbReference type="NCBI Taxonomy" id="1419482"/>
    <lineage>
        <taxon>Bacteria</taxon>
        <taxon>Pseudomonadati</taxon>
        <taxon>Bacteroidota</taxon>
        <taxon>Chitinophagia</taxon>
        <taxon>Chitinophagales</taxon>
        <taxon>Chitinophagaceae</taxon>
        <taxon>Chitinophaga</taxon>
    </lineage>
</organism>
<feature type="transmembrane region" description="Helical" evidence="10">
    <location>
        <begin position="226"/>
        <end position="248"/>
    </location>
</feature>
<dbReference type="PIRSF" id="PIRSF005508">
    <property type="entry name" value="Acr3"/>
    <property type="match status" value="1"/>
</dbReference>
<dbReference type="OrthoDB" id="9771457at2"/>
<evidence type="ECO:0000256" key="7">
    <source>
        <dbReference type="ARBA" id="ARBA00022989"/>
    </source>
</evidence>
<evidence type="ECO:0000256" key="5">
    <source>
        <dbReference type="ARBA" id="ARBA00022692"/>
    </source>
</evidence>
<dbReference type="FunFam" id="1.20.1530.20:FF:000009">
    <property type="entry name" value="Arsenite transporter, ACR3 family"/>
    <property type="match status" value="1"/>
</dbReference>
<dbReference type="AlphaFoldDB" id="A0A1M7IXR0"/>
<dbReference type="GO" id="GO:0015297">
    <property type="term" value="F:antiporter activity"/>
    <property type="evidence" value="ECO:0007669"/>
    <property type="project" value="UniProtKB-UniRule"/>
</dbReference>
<dbReference type="STRING" id="1419482.SAMN05444266_108137"/>
<keyword evidence="5 9" id="KW-0812">Transmembrane</keyword>
<evidence type="ECO:0000256" key="1">
    <source>
        <dbReference type="ARBA" id="ARBA00004651"/>
    </source>
</evidence>
<dbReference type="RefSeq" id="WP_073085001.1">
    <property type="nucleotide sequence ID" value="NZ_FRBL01000008.1"/>
</dbReference>
<evidence type="ECO:0000256" key="9">
    <source>
        <dbReference type="PIRNR" id="PIRNR005508"/>
    </source>
</evidence>
<dbReference type="InterPro" id="IPR004706">
    <property type="entry name" value="Arsenical-R_Acr3"/>
</dbReference>
<feature type="transmembrane region" description="Helical" evidence="10">
    <location>
        <begin position="293"/>
        <end position="317"/>
    </location>
</feature>
<keyword evidence="4 9" id="KW-1003">Cell membrane</keyword>
<feature type="transmembrane region" description="Helical" evidence="10">
    <location>
        <begin position="117"/>
        <end position="136"/>
    </location>
</feature>
<dbReference type="NCBIfam" id="TIGR00832">
    <property type="entry name" value="acr3"/>
    <property type="match status" value="1"/>
</dbReference>
<evidence type="ECO:0000256" key="10">
    <source>
        <dbReference type="SAM" id="Phobius"/>
    </source>
</evidence>
<comment type="similarity">
    <text evidence="2 9">Belongs to the arsenical resistance-3 (ACR3) (TC 2.A.59) family.</text>
</comment>
<dbReference type="GO" id="GO:0005886">
    <property type="term" value="C:plasma membrane"/>
    <property type="evidence" value="ECO:0007669"/>
    <property type="project" value="UniProtKB-SubCell"/>
</dbReference>
<dbReference type="Pfam" id="PF01758">
    <property type="entry name" value="SBF"/>
    <property type="match status" value="1"/>
</dbReference>
<proteinExistence type="inferred from homology"/>
<feature type="transmembrane region" description="Helical" evidence="10">
    <location>
        <begin position="195"/>
        <end position="214"/>
    </location>
</feature>
<reference evidence="11 12" key="1">
    <citation type="submission" date="2016-11" db="EMBL/GenBank/DDBJ databases">
        <authorList>
            <person name="Jaros S."/>
            <person name="Januszkiewicz K."/>
            <person name="Wedrychowicz H."/>
        </authorList>
    </citation>
    <scope>NUCLEOTIDE SEQUENCE [LARGE SCALE GENOMIC DNA]</scope>
    <source>
        <strain evidence="11 12">DSM 27406</strain>
    </source>
</reference>
<feature type="transmembrane region" description="Helical" evidence="10">
    <location>
        <begin position="21"/>
        <end position="39"/>
    </location>
</feature>
<gene>
    <name evidence="11" type="ORF">SAMN05444266_108137</name>
</gene>
<protein>
    <submittedName>
        <fullName evidence="11">Arsenite transporter, ACR3 family</fullName>
    </submittedName>
</protein>
<keyword evidence="6" id="KW-0059">Arsenical resistance</keyword>
<dbReference type="EMBL" id="FRBL01000008">
    <property type="protein sequence ID" value="SHM45481.1"/>
    <property type="molecule type" value="Genomic_DNA"/>
</dbReference>
<name>A0A1M7IXR0_9BACT</name>
<sequence length="359" mass="39215">MTMQNCNPAQRKKLSFLDRYLTLWIFLAMAIGIGIGYFFPSSSDFINSFSSGTTNIPLAIGLILMMYPPLAKVKYEHMGEVFSNTKVLTASLVLNWIIGPILMFALAIVFLHGYPEYMTGLILIGLARCIAMVIVWNELADGNREYAAGLVALNSIFQVLLYSVYAYIFITWLPTLFGMKGITVAVSIGEIAKSVGIYLGIPFAAGIISRYGLIALKGTEWFENKFVPFISPVTLIALLFTIVVMFSLKGELIVQIPFDVVRIAIPLVIYFAMMFLVSFLLGKALGADYSRNASIAFTAAGNNFELAIAVAIGVFGINSGQAFVGVIGPLVEVPALIALVNVAFWLKKKMYGEPPAFIS</sequence>
<dbReference type="Proteomes" id="UP000184420">
    <property type="component" value="Unassembled WGS sequence"/>
</dbReference>
<feature type="transmembrane region" description="Helical" evidence="10">
    <location>
        <begin position="87"/>
        <end position="111"/>
    </location>
</feature>
<evidence type="ECO:0000256" key="4">
    <source>
        <dbReference type="ARBA" id="ARBA00022475"/>
    </source>
</evidence>
<evidence type="ECO:0000313" key="12">
    <source>
        <dbReference type="Proteomes" id="UP000184420"/>
    </source>
</evidence>
<keyword evidence="12" id="KW-1185">Reference proteome</keyword>
<dbReference type="PANTHER" id="PTHR43057:SF1">
    <property type="entry name" value="ARSENICAL-RESISTANCE PROTEIN 3"/>
    <property type="match status" value="1"/>
</dbReference>
<accession>A0A1M7IXR0</accession>
<evidence type="ECO:0000256" key="8">
    <source>
        <dbReference type="ARBA" id="ARBA00023136"/>
    </source>
</evidence>
<evidence type="ECO:0000256" key="2">
    <source>
        <dbReference type="ARBA" id="ARBA00010110"/>
    </source>
</evidence>
<feature type="transmembrane region" description="Helical" evidence="10">
    <location>
        <begin position="260"/>
        <end position="281"/>
    </location>
</feature>
<dbReference type="GO" id="GO:0046685">
    <property type="term" value="P:response to arsenic-containing substance"/>
    <property type="evidence" value="ECO:0007669"/>
    <property type="project" value="UniProtKB-KW"/>
</dbReference>
<dbReference type="InterPro" id="IPR038770">
    <property type="entry name" value="Na+/solute_symporter_sf"/>
</dbReference>